<sequence>MAIKQTCMSTRCVWTRSSVLCSILAVTGANHTSAISLCLKSCEKKAELPLKQFKGAHRTVQKGLRAYVVAFQPSAIKSLSCLSPQPNVIDMYTTTPNYTVFRPVMY</sequence>
<reference evidence="2 3" key="1">
    <citation type="submission" date="2019-07" db="EMBL/GenBank/DDBJ databases">
        <title>Genomics analysis of Aphanomyces spp. identifies a new class of oomycete effector associated with host adaptation.</title>
        <authorList>
            <person name="Gaulin E."/>
        </authorList>
    </citation>
    <scope>NUCLEOTIDE SEQUENCE [LARGE SCALE GENOMIC DNA]</scope>
    <source>
        <strain evidence="2 3">ATCC 201684</strain>
    </source>
</reference>
<evidence type="ECO:0008006" key="4">
    <source>
        <dbReference type="Google" id="ProtNLM"/>
    </source>
</evidence>
<comment type="caution">
    <text evidence="2">The sequence shown here is derived from an EMBL/GenBank/DDBJ whole genome shotgun (WGS) entry which is preliminary data.</text>
</comment>
<proteinExistence type="predicted"/>
<feature type="chain" id="PRO_5026263385" description="Secreted protein" evidence="1">
    <location>
        <begin position="30"/>
        <end position="106"/>
    </location>
</feature>
<name>A0A6G0W5L8_9STRA</name>
<keyword evidence="1" id="KW-0732">Signal</keyword>
<evidence type="ECO:0000313" key="3">
    <source>
        <dbReference type="Proteomes" id="UP000481153"/>
    </source>
</evidence>
<evidence type="ECO:0000256" key="1">
    <source>
        <dbReference type="SAM" id="SignalP"/>
    </source>
</evidence>
<keyword evidence="3" id="KW-1185">Reference proteome</keyword>
<dbReference type="AlphaFoldDB" id="A0A6G0W5L8"/>
<evidence type="ECO:0000313" key="2">
    <source>
        <dbReference type="EMBL" id="KAF0721756.1"/>
    </source>
</evidence>
<feature type="signal peptide" evidence="1">
    <location>
        <begin position="1"/>
        <end position="29"/>
    </location>
</feature>
<gene>
    <name evidence="2" type="ORF">Ae201684_018934</name>
</gene>
<protein>
    <recommendedName>
        <fullName evidence="4">Secreted protein</fullName>
    </recommendedName>
</protein>
<dbReference type="EMBL" id="VJMJ01000367">
    <property type="protein sequence ID" value="KAF0721756.1"/>
    <property type="molecule type" value="Genomic_DNA"/>
</dbReference>
<accession>A0A6G0W5L8</accession>
<dbReference type="Proteomes" id="UP000481153">
    <property type="component" value="Unassembled WGS sequence"/>
</dbReference>
<organism evidence="2 3">
    <name type="scientific">Aphanomyces euteiches</name>
    <dbReference type="NCBI Taxonomy" id="100861"/>
    <lineage>
        <taxon>Eukaryota</taxon>
        <taxon>Sar</taxon>
        <taxon>Stramenopiles</taxon>
        <taxon>Oomycota</taxon>
        <taxon>Saprolegniomycetes</taxon>
        <taxon>Saprolegniales</taxon>
        <taxon>Verrucalvaceae</taxon>
        <taxon>Aphanomyces</taxon>
    </lineage>
</organism>